<name>A0ABQ6BAG1_9BRAD</name>
<keyword evidence="1" id="KW-0233">DNA recombination</keyword>
<organism evidence="3 4">
    <name type="scientific">Bradyrhizobium iriomotense</name>
    <dbReference type="NCBI Taxonomy" id="441950"/>
    <lineage>
        <taxon>Bacteria</taxon>
        <taxon>Pseudomonadati</taxon>
        <taxon>Pseudomonadota</taxon>
        <taxon>Alphaproteobacteria</taxon>
        <taxon>Hyphomicrobiales</taxon>
        <taxon>Nitrobacteraceae</taxon>
        <taxon>Bradyrhizobium</taxon>
    </lineage>
</organism>
<feature type="domain" description="Tyr recombinase" evidence="2">
    <location>
        <begin position="74"/>
        <end position="250"/>
    </location>
</feature>
<evidence type="ECO:0000259" key="2">
    <source>
        <dbReference type="PROSITE" id="PS51898"/>
    </source>
</evidence>
<evidence type="ECO:0000313" key="3">
    <source>
        <dbReference type="EMBL" id="GLR90836.1"/>
    </source>
</evidence>
<dbReference type="PROSITE" id="PS51898">
    <property type="entry name" value="TYR_RECOMBINASE"/>
    <property type="match status" value="1"/>
</dbReference>
<keyword evidence="4" id="KW-1185">Reference proteome</keyword>
<reference evidence="4" key="1">
    <citation type="journal article" date="2019" name="Int. J. Syst. Evol. Microbiol.">
        <title>The Global Catalogue of Microorganisms (GCM) 10K type strain sequencing project: providing services to taxonomists for standard genome sequencing and annotation.</title>
        <authorList>
            <consortium name="The Broad Institute Genomics Platform"/>
            <consortium name="The Broad Institute Genome Sequencing Center for Infectious Disease"/>
            <person name="Wu L."/>
            <person name="Ma J."/>
        </authorList>
    </citation>
    <scope>NUCLEOTIDE SEQUENCE [LARGE SCALE GENOMIC DNA]</scope>
    <source>
        <strain evidence="4">NBRC 102520</strain>
    </source>
</reference>
<sequence length="250" mass="28651">MPDLREKQREARRKIIRQWAKLPKDKRQSMEGISEFARTAAQQNENAFIRSHRDPYEKIKAERIDDDDEVSVARDNQILTDAQVSNLLRAAREIDGEQGFEGDLYRLVVCLAATGARFAQARRMRVGDVQAEEHRLMVPGSYKGRGGNGGSVPFPVGDDIIEALSQGNLDRPKEATLFERWSYDQEVGTMVWRRSKRGPWKTAELTRPWRSIREHAKLPEAIPYALRHSSIVRGLRNRLFSTLLNCTILP</sequence>
<proteinExistence type="predicted"/>
<evidence type="ECO:0000313" key="4">
    <source>
        <dbReference type="Proteomes" id="UP001156905"/>
    </source>
</evidence>
<protein>
    <recommendedName>
        <fullName evidence="2">Tyr recombinase domain-containing protein</fullName>
    </recommendedName>
</protein>
<dbReference type="InterPro" id="IPR011010">
    <property type="entry name" value="DNA_brk_join_enz"/>
</dbReference>
<dbReference type="EMBL" id="BSOW01000038">
    <property type="protein sequence ID" value="GLR90836.1"/>
    <property type="molecule type" value="Genomic_DNA"/>
</dbReference>
<dbReference type="SUPFAM" id="SSF56349">
    <property type="entry name" value="DNA breaking-rejoining enzymes"/>
    <property type="match status" value="1"/>
</dbReference>
<dbReference type="InterPro" id="IPR013762">
    <property type="entry name" value="Integrase-like_cat_sf"/>
</dbReference>
<accession>A0ABQ6BAG1</accession>
<dbReference type="InterPro" id="IPR002104">
    <property type="entry name" value="Integrase_catalytic"/>
</dbReference>
<dbReference type="Gene3D" id="1.10.443.10">
    <property type="entry name" value="Intergrase catalytic core"/>
    <property type="match status" value="1"/>
</dbReference>
<gene>
    <name evidence="3" type="ORF">GCM10007857_75520</name>
</gene>
<comment type="caution">
    <text evidence="3">The sequence shown here is derived from an EMBL/GenBank/DDBJ whole genome shotgun (WGS) entry which is preliminary data.</text>
</comment>
<dbReference type="RefSeq" id="WP_284273907.1">
    <property type="nucleotide sequence ID" value="NZ_BSOW01000038.1"/>
</dbReference>
<dbReference type="Proteomes" id="UP001156905">
    <property type="component" value="Unassembled WGS sequence"/>
</dbReference>
<evidence type="ECO:0000256" key="1">
    <source>
        <dbReference type="ARBA" id="ARBA00023172"/>
    </source>
</evidence>